<proteinExistence type="predicted"/>
<sequence>MLEGQGCQNRDAGVSKVVSRAVWHNCSCPLASNHPHSETVRDALCGSPTWPAHVRIVCRTVRDWTQPLLFERILVKESTATLFRALVASASPSLFNAVRSLILLDFFDEDLGPHLATRFPNVQRLYCSIDVLHRAAIPSDTVMARTHLSIWRTRRTRRTSLPAGFLQNVTHLRIVSWNFIRGSFIERMPALQCVVLDVIYEMVATENVDTFCRMSTVRRIKILLHLPPAQEEVVRNSLAIFRDHRVTVVSSGQVFSWSRRLLPVWTAGILAGEDHWD</sequence>
<reference evidence="1 2" key="1">
    <citation type="journal article" date="2016" name="Mol. Biol. Evol.">
        <title>Comparative Genomics of Early-Diverging Mushroom-Forming Fungi Provides Insights into the Origins of Lignocellulose Decay Capabilities.</title>
        <authorList>
            <person name="Nagy L.G."/>
            <person name="Riley R."/>
            <person name="Tritt A."/>
            <person name="Adam C."/>
            <person name="Daum C."/>
            <person name="Floudas D."/>
            <person name="Sun H."/>
            <person name="Yadav J.S."/>
            <person name="Pangilinan J."/>
            <person name="Larsson K.H."/>
            <person name="Matsuura K."/>
            <person name="Barry K."/>
            <person name="Labutti K."/>
            <person name="Kuo R."/>
            <person name="Ohm R.A."/>
            <person name="Bhattacharya S.S."/>
            <person name="Shirouzu T."/>
            <person name="Yoshinaga Y."/>
            <person name="Martin F.M."/>
            <person name="Grigoriev I.V."/>
            <person name="Hibbett D.S."/>
        </authorList>
    </citation>
    <scope>NUCLEOTIDE SEQUENCE [LARGE SCALE GENOMIC DNA]</scope>
    <source>
        <strain evidence="1 2">HHB12029</strain>
    </source>
</reference>
<gene>
    <name evidence="1" type="ORF">EXIGLDRAFT_734795</name>
</gene>
<evidence type="ECO:0008006" key="3">
    <source>
        <dbReference type="Google" id="ProtNLM"/>
    </source>
</evidence>
<organism evidence="1 2">
    <name type="scientific">Exidia glandulosa HHB12029</name>
    <dbReference type="NCBI Taxonomy" id="1314781"/>
    <lineage>
        <taxon>Eukaryota</taxon>
        <taxon>Fungi</taxon>
        <taxon>Dikarya</taxon>
        <taxon>Basidiomycota</taxon>
        <taxon>Agaricomycotina</taxon>
        <taxon>Agaricomycetes</taxon>
        <taxon>Auriculariales</taxon>
        <taxon>Exidiaceae</taxon>
        <taxon>Exidia</taxon>
    </lineage>
</organism>
<dbReference type="Proteomes" id="UP000077266">
    <property type="component" value="Unassembled WGS sequence"/>
</dbReference>
<name>A0A165K469_EXIGL</name>
<evidence type="ECO:0000313" key="1">
    <source>
        <dbReference type="EMBL" id="KZV95761.1"/>
    </source>
</evidence>
<keyword evidence="2" id="KW-1185">Reference proteome</keyword>
<dbReference type="AlphaFoldDB" id="A0A165K469"/>
<protein>
    <recommendedName>
        <fullName evidence="3">F-box domain-containing protein</fullName>
    </recommendedName>
</protein>
<accession>A0A165K469</accession>
<dbReference type="EMBL" id="KV425952">
    <property type="protein sequence ID" value="KZV95761.1"/>
    <property type="molecule type" value="Genomic_DNA"/>
</dbReference>
<dbReference type="InParanoid" id="A0A165K469"/>
<evidence type="ECO:0000313" key="2">
    <source>
        <dbReference type="Proteomes" id="UP000077266"/>
    </source>
</evidence>